<reference evidence="1" key="1">
    <citation type="journal article" date="2014" name="Front. Microbiol.">
        <title>High frequency of phylogenetically diverse reductive dehalogenase-homologous genes in deep subseafloor sedimentary metagenomes.</title>
        <authorList>
            <person name="Kawai M."/>
            <person name="Futagami T."/>
            <person name="Toyoda A."/>
            <person name="Takaki Y."/>
            <person name="Nishi S."/>
            <person name="Hori S."/>
            <person name="Arai W."/>
            <person name="Tsubouchi T."/>
            <person name="Morono Y."/>
            <person name="Uchiyama I."/>
            <person name="Ito T."/>
            <person name="Fujiyama A."/>
            <person name="Inagaki F."/>
            <person name="Takami H."/>
        </authorList>
    </citation>
    <scope>NUCLEOTIDE SEQUENCE</scope>
    <source>
        <strain evidence="1">Expedition CK06-06</strain>
    </source>
</reference>
<name>X1EZ31_9ZZZZ</name>
<dbReference type="PANTHER" id="PTHR37474:SF1">
    <property type="entry name" value="2'-5' RNA LIGASE FAMILY PROTEIN"/>
    <property type="match status" value="1"/>
</dbReference>
<sequence length="105" mass="12708">EFWWIIKKFSEIKRIFGSFEIMFEKLDYFHHKKENFTLWLKPEPSDKIIELQKKILEYVPECDEVSKFKTGFTPHLSLGQIKGKSNLHSVKKKLEYNWKPLSFIV</sequence>
<gene>
    <name evidence="1" type="ORF">S01H4_65437</name>
</gene>
<proteinExistence type="predicted"/>
<evidence type="ECO:0008006" key="2">
    <source>
        <dbReference type="Google" id="ProtNLM"/>
    </source>
</evidence>
<organism evidence="1">
    <name type="scientific">marine sediment metagenome</name>
    <dbReference type="NCBI Taxonomy" id="412755"/>
    <lineage>
        <taxon>unclassified sequences</taxon>
        <taxon>metagenomes</taxon>
        <taxon>ecological metagenomes</taxon>
    </lineage>
</organism>
<evidence type="ECO:0000313" key="1">
    <source>
        <dbReference type="EMBL" id="GAH25575.1"/>
    </source>
</evidence>
<dbReference type="SUPFAM" id="SSF55144">
    <property type="entry name" value="LigT-like"/>
    <property type="match status" value="1"/>
</dbReference>
<feature type="non-terminal residue" evidence="1">
    <location>
        <position position="1"/>
    </location>
</feature>
<dbReference type="InterPro" id="IPR009097">
    <property type="entry name" value="Cyclic_Pdiesterase"/>
</dbReference>
<comment type="caution">
    <text evidence="1">The sequence shown here is derived from an EMBL/GenBank/DDBJ whole genome shotgun (WGS) entry which is preliminary data.</text>
</comment>
<dbReference type="Pfam" id="PF13563">
    <property type="entry name" value="2_5_RNA_ligase2"/>
    <property type="match status" value="1"/>
</dbReference>
<feature type="non-terminal residue" evidence="1">
    <location>
        <position position="105"/>
    </location>
</feature>
<protein>
    <recommendedName>
        <fullName evidence="2">Phosphoesterase HXTX domain-containing protein</fullName>
    </recommendedName>
</protein>
<dbReference type="PANTHER" id="PTHR37474">
    <property type="entry name" value="RNA LIGASE/CYCLIC NUCLEOTIDE PHOSPHODIESTERASE"/>
    <property type="match status" value="1"/>
</dbReference>
<dbReference type="AlphaFoldDB" id="X1EZ31"/>
<dbReference type="EMBL" id="BART01040045">
    <property type="protein sequence ID" value="GAH25575.1"/>
    <property type="molecule type" value="Genomic_DNA"/>
</dbReference>
<accession>X1EZ31</accession>
<dbReference type="Gene3D" id="3.90.1140.10">
    <property type="entry name" value="Cyclic phosphodiesterase"/>
    <property type="match status" value="1"/>
</dbReference>